<gene>
    <name evidence="3" type="ORF">MiSe_16340</name>
</gene>
<keyword evidence="2" id="KW-0472">Membrane</keyword>
<keyword evidence="2" id="KW-0812">Transmembrane</keyword>
<accession>A0AAV3XBX7</accession>
<dbReference type="RefSeq" id="WP_226577355.1">
    <property type="nucleotide sequence ID" value="NZ_BLAY01000019.1"/>
</dbReference>
<protein>
    <recommendedName>
        <fullName evidence="5">TonB C-terminal domain-containing protein</fullName>
    </recommendedName>
</protein>
<comment type="caution">
    <text evidence="3">The sequence shown here is derived from an EMBL/GenBank/DDBJ whole genome shotgun (WGS) entry which is preliminary data.</text>
</comment>
<keyword evidence="2" id="KW-1133">Transmembrane helix</keyword>
<evidence type="ECO:0008006" key="5">
    <source>
        <dbReference type="Google" id="ProtNLM"/>
    </source>
</evidence>
<evidence type="ECO:0000256" key="1">
    <source>
        <dbReference type="SAM" id="MobiDB-lite"/>
    </source>
</evidence>
<dbReference type="Proteomes" id="UP001050975">
    <property type="component" value="Unassembled WGS sequence"/>
</dbReference>
<keyword evidence="4" id="KW-1185">Reference proteome</keyword>
<evidence type="ECO:0000256" key="2">
    <source>
        <dbReference type="SAM" id="Phobius"/>
    </source>
</evidence>
<feature type="compositionally biased region" description="Pro residues" evidence="1">
    <location>
        <begin position="101"/>
        <end position="136"/>
    </location>
</feature>
<sequence length="295" mass="32150">MTMFDTEPTPSQSDTSPLLTLLFTLISLNLHGLVWVFQPKLPISATASSDERRVKLVQLSPGEMRRISEFTRPSLPLPPQLRTGAPNTSGGQEPVRSNIPLPEPPSKPLPKPTPATPAPIPTPTPTPTATPTPIPAPTATAPPSFPDSLLKSRYGYNQAGTTEAEEREKLDAWLRNNKRFSRKIIPRPPIPHSIASPVGEKLPDTTPAGVAVLVSPRGKITGEPELIRSTGYPKLNQAAIEDIKQRSFPATGEYVAYQYRVEIESNKLPSPPTNLPSNPNPTPNTWTFPRPQPKN</sequence>
<organism evidence="3 4">
    <name type="scientific">Microseira wollei NIES-4236</name>
    <dbReference type="NCBI Taxonomy" id="2530354"/>
    <lineage>
        <taxon>Bacteria</taxon>
        <taxon>Bacillati</taxon>
        <taxon>Cyanobacteriota</taxon>
        <taxon>Cyanophyceae</taxon>
        <taxon>Oscillatoriophycideae</taxon>
        <taxon>Aerosakkonematales</taxon>
        <taxon>Aerosakkonemataceae</taxon>
        <taxon>Microseira</taxon>
    </lineage>
</organism>
<feature type="region of interest" description="Disordered" evidence="1">
    <location>
        <begin position="266"/>
        <end position="295"/>
    </location>
</feature>
<feature type="compositionally biased region" description="Pro residues" evidence="1">
    <location>
        <begin position="269"/>
        <end position="282"/>
    </location>
</feature>
<feature type="transmembrane region" description="Helical" evidence="2">
    <location>
        <begin position="18"/>
        <end position="37"/>
    </location>
</feature>
<evidence type="ECO:0000313" key="4">
    <source>
        <dbReference type="Proteomes" id="UP001050975"/>
    </source>
</evidence>
<dbReference type="EMBL" id="BLAY01000019">
    <property type="protein sequence ID" value="GET36882.1"/>
    <property type="molecule type" value="Genomic_DNA"/>
</dbReference>
<reference evidence="3" key="1">
    <citation type="submission" date="2019-10" db="EMBL/GenBank/DDBJ databases">
        <title>Draft genome sequece of Microseira wollei NIES-4236.</title>
        <authorList>
            <person name="Yamaguchi H."/>
            <person name="Suzuki S."/>
            <person name="Kawachi M."/>
        </authorList>
    </citation>
    <scope>NUCLEOTIDE SEQUENCE</scope>
    <source>
        <strain evidence="3">NIES-4236</strain>
    </source>
</reference>
<proteinExistence type="predicted"/>
<dbReference type="AlphaFoldDB" id="A0AAV3XBX7"/>
<feature type="region of interest" description="Disordered" evidence="1">
    <location>
        <begin position="65"/>
        <end position="152"/>
    </location>
</feature>
<evidence type="ECO:0000313" key="3">
    <source>
        <dbReference type="EMBL" id="GET36882.1"/>
    </source>
</evidence>
<name>A0AAV3XBX7_9CYAN</name>